<protein>
    <submittedName>
        <fullName evidence="1">Uncharacterized protein</fullName>
    </submittedName>
</protein>
<evidence type="ECO:0000313" key="1">
    <source>
        <dbReference type="EMBL" id="EJF36988.1"/>
    </source>
</evidence>
<comment type="caution">
    <text evidence="1">The sequence shown here is derived from an EMBL/GenBank/DDBJ whole genome shotgun (WGS) entry which is preliminary data.</text>
</comment>
<dbReference type="Proteomes" id="UP000002941">
    <property type="component" value="Unassembled WGS sequence"/>
</dbReference>
<name>J1GVP9_9ACTO</name>
<reference evidence="1 2" key="1">
    <citation type="submission" date="2012-05" db="EMBL/GenBank/DDBJ databases">
        <authorList>
            <person name="Harkins D.M."/>
            <person name="Madupu R."/>
            <person name="Durkin A.S."/>
            <person name="Torralba M."/>
            <person name="Methe B."/>
            <person name="Sutton G.G."/>
            <person name="Nelson K.E."/>
        </authorList>
    </citation>
    <scope>NUCLEOTIDE SEQUENCE [LARGE SCALE GENOMIC DNA]</scope>
    <source>
        <strain evidence="1 2">F0489</strain>
    </source>
</reference>
<dbReference type="OrthoDB" id="3250994at2"/>
<dbReference type="eggNOG" id="ENOG5032SAU">
    <property type="taxonomic scope" value="Bacteria"/>
</dbReference>
<sequence length="374" mass="38671">MSTLDAKVITEPSGAWNAAQSLTSISTTVSTAGEDISSAHNQVASDCTSETTNAALSSLSSQRSTLDALSTNTTSLATALTAFGNSMNSIKTRLAQVVADAAAAELVVSGSTIHSPDDTSDEKYETKKAKFDELKETLYLIRQDESSAHDTLISACDSLKSAGEWFRDKYLPTGGVGDASKMAGWVSRVATGAHWGSIRAISRFQPRYPKGHPNAGAFMRVADRNKMGTLRTLWAKTKTSNWVNKPYTRGTTAWKVQQGVTKAAPVLKGLGYASAGLSGALAGWDQYKKDSANPSMGEGEKIARAGTQAVTQGVGGYAGGWAGAQVGMTIGAVGGPIGIAAGGIIGAAIGGMAGSKLGESVGNAINKGWHKLFG</sequence>
<organism evidence="1 2">
    <name type="scientific">Actinomyces massiliensis F0489</name>
    <dbReference type="NCBI Taxonomy" id="1125718"/>
    <lineage>
        <taxon>Bacteria</taxon>
        <taxon>Bacillati</taxon>
        <taxon>Actinomycetota</taxon>
        <taxon>Actinomycetes</taxon>
        <taxon>Actinomycetales</taxon>
        <taxon>Actinomycetaceae</taxon>
        <taxon>Actinomyces</taxon>
    </lineage>
</organism>
<evidence type="ECO:0000313" key="2">
    <source>
        <dbReference type="Proteomes" id="UP000002941"/>
    </source>
</evidence>
<dbReference type="PATRIC" id="fig|1125718.3.peg.2676"/>
<gene>
    <name evidence="1" type="ORF">HMPREF1318_1395</name>
</gene>
<dbReference type="EMBL" id="AKFT01000211">
    <property type="protein sequence ID" value="EJF36988.1"/>
    <property type="molecule type" value="Genomic_DNA"/>
</dbReference>
<accession>J1GVP9</accession>
<keyword evidence="2" id="KW-1185">Reference proteome</keyword>
<dbReference type="RefSeq" id="WP_008733600.1">
    <property type="nucleotide sequence ID" value="NZ_AKFT01000211.1"/>
</dbReference>
<proteinExistence type="predicted"/>
<dbReference type="AlphaFoldDB" id="J1GVP9"/>